<dbReference type="Gene3D" id="2.60.40.1210">
    <property type="entry name" value="Cellobiose dehydrogenase, cytochrome domain"/>
    <property type="match status" value="1"/>
</dbReference>
<evidence type="ECO:0000256" key="2">
    <source>
        <dbReference type="ARBA" id="ARBA00010676"/>
    </source>
</evidence>
<dbReference type="Gene3D" id="2.60.120.310">
    <property type="entry name" value="Copper type II, ascorbate-dependent monooxygenase, N-terminal domain"/>
    <property type="match status" value="1"/>
</dbReference>
<keyword evidence="7" id="KW-1185">Reference proteome</keyword>
<dbReference type="PANTHER" id="PTHR10157:SF23">
    <property type="entry name" value="MOXD1 HOMOLOG 1"/>
    <property type="match status" value="1"/>
</dbReference>
<dbReference type="PROSITE" id="PS50836">
    <property type="entry name" value="DOMON"/>
    <property type="match status" value="1"/>
</dbReference>
<dbReference type="SUPFAM" id="SSF49742">
    <property type="entry name" value="PHM/PNGase F"/>
    <property type="match status" value="2"/>
</dbReference>
<dbReference type="SUPFAM" id="SSF49344">
    <property type="entry name" value="CBD9-like"/>
    <property type="match status" value="1"/>
</dbReference>
<protein>
    <submittedName>
        <fullName evidence="6">DBH-like monooxygenase protein 1</fullName>
        <ecNumber evidence="6">1.14.17.1</ecNumber>
    </submittedName>
</protein>
<evidence type="ECO:0000256" key="3">
    <source>
        <dbReference type="ARBA" id="ARBA00022729"/>
    </source>
</evidence>
<dbReference type="EC" id="1.14.17.1" evidence="6"/>
<reference evidence="6" key="1">
    <citation type="submission" date="2023-01" db="EMBL/GenBank/DDBJ databases">
        <title>Genome assembly of the deep-sea coral Lophelia pertusa.</title>
        <authorList>
            <person name="Herrera S."/>
            <person name="Cordes E."/>
        </authorList>
    </citation>
    <scope>NUCLEOTIDE SEQUENCE</scope>
    <source>
        <strain evidence="6">USNM1676648</strain>
        <tissue evidence="6">Polyp</tissue>
    </source>
</reference>
<proteinExistence type="inferred from homology"/>
<accession>A0A9X0CL04</accession>
<keyword evidence="3" id="KW-0732">Signal</keyword>
<comment type="similarity">
    <text evidence="2">Belongs to the copper type II ascorbate-dependent monooxygenase family.</text>
</comment>
<dbReference type="InterPro" id="IPR005018">
    <property type="entry name" value="DOMON_domain"/>
</dbReference>
<dbReference type="InterPro" id="IPR036939">
    <property type="entry name" value="Cu2_ascorb_mOase_N_sf"/>
</dbReference>
<dbReference type="GO" id="GO:0006589">
    <property type="term" value="P:octopamine biosynthetic process"/>
    <property type="evidence" value="ECO:0007669"/>
    <property type="project" value="TreeGrafter"/>
</dbReference>
<dbReference type="InterPro" id="IPR028460">
    <property type="entry name" value="Tbh/DBH"/>
</dbReference>
<comment type="caution">
    <text evidence="6">The sequence shown here is derived from an EMBL/GenBank/DDBJ whole genome shotgun (WGS) entry which is preliminary data.</text>
</comment>
<evidence type="ECO:0000313" key="7">
    <source>
        <dbReference type="Proteomes" id="UP001163046"/>
    </source>
</evidence>
<dbReference type="PRINTS" id="PR00767">
    <property type="entry name" value="DBMONOXGNASE"/>
</dbReference>
<dbReference type="SMART" id="SM00664">
    <property type="entry name" value="DoH"/>
    <property type="match status" value="1"/>
</dbReference>
<dbReference type="GO" id="GO:0004500">
    <property type="term" value="F:dopamine beta-monooxygenase activity"/>
    <property type="evidence" value="ECO:0007669"/>
    <property type="project" value="UniProtKB-EC"/>
</dbReference>
<dbReference type="CDD" id="cd09631">
    <property type="entry name" value="DOMON_DOH"/>
    <property type="match status" value="1"/>
</dbReference>
<sequence>MSGETSLVFQTRERNPSFLEIQLASEINKDGGSVMLLLCLGTFYSTASADHDLHSEYAHHVVLDPTEKMNLYWTVDWDAKTVSFAVEAETTGWVEFGFSNGSGQMIGSDVVIGWVKDNKGYLQDRFVTSASIPPIDKQQDYELTGSEENGGKTVLKFKRKFDTCDPQDKKLEKGAINVVYAYGTEDPVSPMNMKKEVDKGSKSVLLLNKMDRRNVDKTGWTEFAVTANVTIPANDTTYWCTLVKVPKLESKHHITAFAPIIKAGNEDLVHHYVVFGCYDNFTENDFRGGVNCLAKPEMFTNCQYSDIIAAWAKGSELEPFYLPQHVGVPIGGNDSPTSFLLEVAYENPTNIKGRQDSSGVNLFYTDKLRTYDSAIVSTGVDINDWQIIPPKQKNWISTGYCMHQCTEDMLKSTSLSGGGINVFAAIIHFHSTGIFIR</sequence>
<dbReference type="EMBL" id="MU827320">
    <property type="protein sequence ID" value="KAJ7357617.1"/>
    <property type="molecule type" value="Genomic_DNA"/>
</dbReference>
<keyword evidence="4" id="KW-0472">Membrane</keyword>
<dbReference type="InterPro" id="IPR045266">
    <property type="entry name" value="DOH_DOMON"/>
</dbReference>
<gene>
    <name evidence="6" type="primary">MOXD1_18</name>
    <name evidence="6" type="ORF">OS493_024431</name>
</gene>
<comment type="subcellular location">
    <subcellularLocation>
        <location evidence="1">Membrane</location>
    </subcellularLocation>
</comment>
<dbReference type="InterPro" id="IPR000945">
    <property type="entry name" value="DBH-like"/>
</dbReference>
<dbReference type="Pfam" id="PF03712">
    <property type="entry name" value="Cu2_monoox_C"/>
    <property type="match status" value="1"/>
</dbReference>
<dbReference type="AlphaFoldDB" id="A0A9X0CL04"/>
<evidence type="ECO:0000256" key="4">
    <source>
        <dbReference type="ARBA" id="ARBA00023136"/>
    </source>
</evidence>
<dbReference type="InterPro" id="IPR008977">
    <property type="entry name" value="PHM/PNGase_F_dom_sf"/>
</dbReference>
<evidence type="ECO:0000313" key="6">
    <source>
        <dbReference type="EMBL" id="KAJ7357617.1"/>
    </source>
</evidence>
<dbReference type="Pfam" id="PF03351">
    <property type="entry name" value="DOMON"/>
    <property type="match status" value="1"/>
</dbReference>
<dbReference type="FunFam" id="2.60.40.1210:FF:000001">
    <property type="entry name" value="Monooxygenase, DBH-like 1, like"/>
    <property type="match status" value="1"/>
</dbReference>
<dbReference type="PANTHER" id="PTHR10157">
    <property type="entry name" value="DOPAMINE BETA HYDROXYLASE RELATED"/>
    <property type="match status" value="1"/>
</dbReference>
<dbReference type="InterPro" id="IPR024548">
    <property type="entry name" value="Cu2_monoox_C"/>
</dbReference>
<evidence type="ECO:0000256" key="1">
    <source>
        <dbReference type="ARBA" id="ARBA00004370"/>
    </source>
</evidence>
<dbReference type="GO" id="GO:0005507">
    <property type="term" value="F:copper ion binding"/>
    <property type="evidence" value="ECO:0007669"/>
    <property type="project" value="InterPro"/>
</dbReference>
<dbReference type="GO" id="GO:0030667">
    <property type="term" value="C:secretory granule membrane"/>
    <property type="evidence" value="ECO:0007669"/>
    <property type="project" value="TreeGrafter"/>
</dbReference>
<dbReference type="InterPro" id="IPR000323">
    <property type="entry name" value="Cu2_ascorb_mOase_N"/>
</dbReference>
<evidence type="ECO:0000259" key="5">
    <source>
        <dbReference type="PROSITE" id="PS50836"/>
    </source>
</evidence>
<dbReference type="OrthoDB" id="129121at2759"/>
<keyword evidence="6" id="KW-0503">Monooxygenase</keyword>
<organism evidence="6 7">
    <name type="scientific">Desmophyllum pertusum</name>
    <dbReference type="NCBI Taxonomy" id="174260"/>
    <lineage>
        <taxon>Eukaryota</taxon>
        <taxon>Metazoa</taxon>
        <taxon>Cnidaria</taxon>
        <taxon>Anthozoa</taxon>
        <taxon>Hexacorallia</taxon>
        <taxon>Scleractinia</taxon>
        <taxon>Caryophylliina</taxon>
        <taxon>Caryophylliidae</taxon>
        <taxon>Desmophyllum</taxon>
    </lineage>
</organism>
<name>A0A9X0CL04_9CNID</name>
<keyword evidence="6" id="KW-0560">Oxidoreductase</keyword>
<dbReference type="Proteomes" id="UP001163046">
    <property type="component" value="Unassembled WGS sequence"/>
</dbReference>
<feature type="domain" description="DOMON" evidence="5">
    <location>
        <begin position="67"/>
        <end position="183"/>
    </location>
</feature>
<dbReference type="GO" id="GO:0042421">
    <property type="term" value="P:norepinephrine biosynthetic process"/>
    <property type="evidence" value="ECO:0007669"/>
    <property type="project" value="TreeGrafter"/>
</dbReference>
<dbReference type="GO" id="GO:0042420">
    <property type="term" value="P:dopamine catabolic process"/>
    <property type="evidence" value="ECO:0007669"/>
    <property type="project" value="TreeGrafter"/>
</dbReference>
<dbReference type="Pfam" id="PF01082">
    <property type="entry name" value="Cu2_monooxygen"/>
    <property type="match status" value="1"/>
</dbReference>
<dbReference type="GO" id="GO:0005615">
    <property type="term" value="C:extracellular space"/>
    <property type="evidence" value="ECO:0007669"/>
    <property type="project" value="TreeGrafter"/>
</dbReference>